<accession>K0N8Q9</accession>
<dbReference type="InterPro" id="IPR002826">
    <property type="entry name" value="MptE-like"/>
</dbReference>
<dbReference type="KEGG" id="dto:TOL2_C21430"/>
<dbReference type="EMBL" id="FO203503">
    <property type="protein sequence ID" value="CCK80304.1"/>
    <property type="molecule type" value="Genomic_DNA"/>
</dbReference>
<feature type="domain" description="6-hydroxymethylpterin diphosphokinase MptE-like" evidence="1">
    <location>
        <begin position="31"/>
        <end position="183"/>
    </location>
</feature>
<dbReference type="Proteomes" id="UP000007347">
    <property type="component" value="Chromosome"/>
</dbReference>
<dbReference type="HOGENOM" id="CLU_073855_0_0_7"/>
<sequence length="264" mass="30947">MKNRIVRFYYRTKGRLLGIIQEKYGRPLFKNEKTFISLKNKYKNQRVFVIGNGPSLNEMNLKHLKNEITIGCNGLFLKFDEMGFAPAFYTVEDNLVAEDRRNIINNLQNTIKILPYDLRYCLKPDKNTIFINFIRNYPGFPDFSFDCENMVYWGGTVTYLNIQLACYLGAKEIYLIGIDHDYTIPEKDICVDGAVIESKSYDQNHFHPDYFGPGFRYHDPRVDRMEMAYKKAKTALKKHNIKIFNAGVGGKLRIFDRIDYDSLF</sequence>
<protein>
    <submittedName>
        <fullName evidence="2">Conserved uncharacterized protein</fullName>
    </submittedName>
</protein>
<dbReference type="Pfam" id="PF01973">
    <property type="entry name" value="MptE-like"/>
    <property type="match status" value="1"/>
</dbReference>
<dbReference type="AlphaFoldDB" id="K0N8Q9"/>
<dbReference type="RefSeq" id="WP_014957616.1">
    <property type="nucleotide sequence ID" value="NC_018645.1"/>
</dbReference>
<dbReference type="OrthoDB" id="5148555at2"/>
<dbReference type="Gene3D" id="3.90.1480.10">
    <property type="entry name" value="Alpha-2,3-sialyltransferase"/>
    <property type="match status" value="1"/>
</dbReference>
<evidence type="ECO:0000313" key="2">
    <source>
        <dbReference type="EMBL" id="CCK80304.1"/>
    </source>
</evidence>
<keyword evidence="3" id="KW-1185">Reference proteome</keyword>
<organism evidence="2 3">
    <name type="scientific">Desulfobacula toluolica (strain DSM 7467 / Tol2)</name>
    <dbReference type="NCBI Taxonomy" id="651182"/>
    <lineage>
        <taxon>Bacteria</taxon>
        <taxon>Pseudomonadati</taxon>
        <taxon>Thermodesulfobacteriota</taxon>
        <taxon>Desulfobacteria</taxon>
        <taxon>Desulfobacterales</taxon>
        <taxon>Desulfobacteraceae</taxon>
        <taxon>Desulfobacula</taxon>
    </lineage>
</organism>
<name>K0N8Q9_DESTT</name>
<proteinExistence type="predicted"/>
<gene>
    <name evidence="2" type="ordered locus">TOL2_C21430</name>
</gene>
<reference evidence="2 3" key="1">
    <citation type="journal article" date="2013" name="Environ. Microbiol.">
        <title>Complete genome, catabolic sub-proteomes and key-metabolites of Desulfobacula toluolica Tol2, a marine, aromatic compound-degrading, sulfate-reducing bacterium.</title>
        <authorList>
            <person name="Wohlbrand L."/>
            <person name="Jacob J.H."/>
            <person name="Kube M."/>
            <person name="Mussmann M."/>
            <person name="Jarling R."/>
            <person name="Beck A."/>
            <person name="Amann R."/>
            <person name="Wilkes H."/>
            <person name="Reinhardt R."/>
            <person name="Rabus R."/>
        </authorList>
    </citation>
    <scope>NUCLEOTIDE SEQUENCE [LARGE SCALE GENOMIC DNA]</scope>
    <source>
        <strain evidence="3">DSM 7467 / Tol2</strain>
    </source>
</reference>
<dbReference type="PATRIC" id="fig|651182.5.peg.2543"/>
<evidence type="ECO:0000259" key="1">
    <source>
        <dbReference type="Pfam" id="PF01973"/>
    </source>
</evidence>
<evidence type="ECO:0000313" key="3">
    <source>
        <dbReference type="Proteomes" id="UP000007347"/>
    </source>
</evidence>
<dbReference type="STRING" id="651182.TOL2_C21430"/>